<feature type="domain" description="F-box" evidence="1">
    <location>
        <begin position="3"/>
        <end position="50"/>
    </location>
</feature>
<dbReference type="PROSITE" id="PS50181">
    <property type="entry name" value="FBOX"/>
    <property type="match status" value="1"/>
</dbReference>
<protein>
    <recommendedName>
        <fullName evidence="1">F-box domain-containing protein</fullName>
    </recommendedName>
</protein>
<comment type="caution">
    <text evidence="2">The sequence shown here is derived from an EMBL/GenBank/DDBJ whole genome shotgun (WGS) entry which is preliminary data.</text>
</comment>
<reference evidence="2" key="1">
    <citation type="submission" date="2021-02" db="EMBL/GenBank/DDBJ databases">
        <authorList>
            <person name="Nowell W R."/>
        </authorList>
    </citation>
    <scope>NUCLEOTIDE SEQUENCE</scope>
</reference>
<organism evidence="2 4">
    <name type="scientific">Adineta ricciae</name>
    <name type="common">Rotifer</name>
    <dbReference type="NCBI Taxonomy" id="249248"/>
    <lineage>
        <taxon>Eukaryota</taxon>
        <taxon>Metazoa</taxon>
        <taxon>Spiralia</taxon>
        <taxon>Gnathifera</taxon>
        <taxon>Rotifera</taxon>
        <taxon>Eurotatoria</taxon>
        <taxon>Bdelloidea</taxon>
        <taxon>Adinetida</taxon>
        <taxon>Adinetidae</taxon>
        <taxon>Adineta</taxon>
    </lineage>
</organism>
<proteinExistence type="predicted"/>
<evidence type="ECO:0000313" key="4">
    <source>
        <dbReference type="Proteomes" id="UP000663828"/>
    </source>
</evidence>
<evidence type="ECO:0000313" key="2">
    <source>
        <dbReference type="EMBL" id="CAF0787438.1"/>
    </source>
</evidence>
<dbReference type="Gene3D" id="1.20.1280.50">
    <property type="match status" value="1"/>
</dbReference>
<gene>
    <name evidence="3" type="ORF">EDS130_LOCUS24304</name>
    <name evidence="2" type="ORF">XAT740_LOCUS2305</name>
</gene>
<dbReference type="InterPro" id="IPR036047">
    <property type="entry name" value="F-box-like_dom_sf"/>
</dbReference>
<evidence type="ECO:0000313" key="3">
    <source>
        <dbReference type="EMBL" id="CAF1182162.1"/>
    </source>
</evidence>
<name>A0A813RNP3_ADIRI</name>
<keyword evidence="4" id="KW-1185">Reference proteome</keyword>
<dbReference type="InterPro" id="IPR001810">
    <property type="entry name" value="F-box_dom"/>
</dbReference>
<evidence type="ECO:0000259" key="1">
    <source>
        <dbReference type="PROSITE" id="PS50181"/>
    </source>
</evidence>
<dbReference type="Proteomes" id="UP000663852">
    <property type="component" value="Unassembled WGS sequence"/>
</dbReference>
<dbReference type="SUPFAM" id="SSF81383">
    <property type="entry name" value="F-box domain"/>
    <property type="match status" value="1"/>
</dbReference>
<dbReference type="Pfam" id="PF12937">
    <property type="entry name" value="F-box-like"/>
    <property type="match status" value="1"/>
</dbReference>
<dbReference type="EMBL" id="CAJNOR010000078">
    <property type="protein sequence ID" value="CAF0787438.1"/>
    <property type="molecule type" value="Genomic_DNA"/>
</dbReference>
<sequence length="629" mass="73079">MSISAFESLPAEIIFDIFKYLSPREIIQSFASVNKRLLRWIMYEYLWHIHIGDETMSLLTFINYCENILTVIGGRLISLRVTLTNIIGGWAIIASSLRCHPSLSLKRLHLIHIKPHEFDKLLRSHLIKQIHTLIVDVTDCSPFKAQSNEGFYLTKVCSQLPCLTVCQLPFDICDEKPDEVDQYSFMSQIYLPKITNTTHLRKLTIGMSTSYFLERLFTCIPLIENLSVGVKDISSKKKSLLSRKPSPVAAHFLPYLSKLSINCEDNHSFHHSMVLFSCVLNQLSHFSLKLEEYAKIADPLIISYATLQQLCLNRLGASTIYDLNLFFCITNDVEQKQIFKTFINHCLVNQQQPKLIVQETNHCEIYDKQHSFIVYTLPYNGKKFSSHLFCRNTQIFSQTAINPLQLFPHVQELHLDGFLYNNCFSDLRNCQNLAVSMVPWARLRKISICGSDCLKSDILMRILQMAHNVRSLEIVDDVGRLPRMILHNRSNLAYRINKQVNDNLRIHSLNILDYTTTLFNAEQFCISLYNQLPQLKSVAFHIWDSYGSDRWKPLCVADGKHKSTIMIVKLLRFIVDHFYELTSLHLYFISKRERNSPCFPHLIRQQLHEQSLSRPFRLRCSDDAIHIWL</sequence>
<dbReference type="OrthoDB" id="10055595at2759"/>
<dbReference type="AlphaFoldDB" id="A0A813RNP3"/>
<dbReference type="EMBL" id="CAJNOJ010000137">
    <property type="protein sequence ID" value="CAF1182162.1"/>
    <property type="molecule type" value="Genomic_DNA"/>
</dbReference>
<accession>A0A813RNP3</accession>
<dbReference type="Proteomes" id="UP000663828">
    <property type="component" value="Unassembled WGS sequence"/>
</dbReference>